<dbReference type="InterPro" id="IPR013087">
    <property type="entry name" value="Znf_C2H2_type"/>
</dbReference>
<feature type="domain" description="C2H2-type" evidence="11">
    <location>
        <begin position="332"/>
        <end position="355"/>
    </location>
</feature>
<evidence type="ECO:0000256" key="1">
    <source>
        <dbReference type="ARBA" id="ARBA00004123"/>
    </source>
</evidence>
<gene>
    <name evidence="12" type="ORF">CHIRRI_LOCUS11127</name>
</gene>
<evidence type="ECO:0000256" key="5">
    <source>
        <dbReference type="ARBA" id="ARBA00022771"/>
    </source>
</evidence>
<dbReference type="OrthoDB" id="7734462at2759"/>
<dbReference type="GO" id="GO:0000978">
    <property type="term" value="F:RNA polymerase II cis-regulatory region sequence-specific DNA binding"/>
    <property type="evidence" value="ECO:0007669"/>
    <property type="project" value="TreeGrafter"/>
</dbReference>
<proteinExistence type="inferred from homology"/>
<feature type="domain" description="C2H2-type" evidence="11">
    <location>
        <begin position="468"/>
        <end position="489"/>
    </location>
</feature>
<dbReference type="FunFam" id="3.30.160.60:FF:002716">
    <property type="entry name" value="Zinc finger protein 212"/>
    <property type="match status" value="1"/>
</dbReference>
<evidence type="ECO:0000256" key="7">
    <source>
        <dbReference type="ARBA" id="ARBA00023015"/>
    </source>
</evidence>
<evidence type="ECO:0000313" key="13">
    <source>
        <dbReference type="Proteomes" id="UP001153620"/>
    </source>
</evidence>
<dbReference type="GO" id="GO:0000981">
    <property type="term" value="F:DNA-binding transcription factor activity, RNA polymerase II-specific"/>
    <property type="evidence" value="ECO:0007669"/>
    <property type="project" value="TreeGrafter"/>
</dbReference>
<dbReference type="Pfam" id="PF13912">
    <property type="entry name" value="zf-C2H2_6"/>
    <property type="match status" value="1"/>
</dbReference>
<keyword evidence="13" id="KW-1185">Reference proteome</keyword>
<keyword evidence="3" id="KW-0479">Metal-binding</keyword>
<feature type="domain" description="C2H2-type" evidence="11">
    <location>
        <begin position="304"/>
        <end position="324"/>
    </location>
</feature>
<dbReference type="Gene3D" id="3.30.160.60">
    <property type="entry name" value="Classic Zinc Finger"/>
    <property type="match status" value="4"/>
</dbReference>
<evidence type="ECO:0000256" key="10">
    <source>
        <dbReference type="ARBA" id="ARBA00023242"/>
    </source>
</evidence>
<dbReference type="GO" id="GO:0008270">
    <property type="term" value="F:zinc ion binding"/>
    <property type="evidence" value="ECO:0007669"/>
    <property type="project" value="UniProtKB-KW"/>
</dbReference>
<keyword evidence="7" id="KW-0805">Transcription regulation</keyword>
<organism evidence="12 13">
    <name type="scientific">Chironomus riparius</name>
    <dbReference type="NCBI Taxonomy" id="315576"/>
    <lineage>
        <taxon>Eukaryota</taxon>
        <taxon>Metazoa</taxon>
        <taxon>Ecdysozoa</taxon>
        <taxon>Arthropoda</taxon>
        <taxon>Hexapoda</taxon>
        <taxon>Insecta</taxon>
        <taxon>Pterygota</taxon>
        <taxon>Neoptera</taxon>
        <taxon>Endopterygota</taxon>
        <taxon>Diptera</taxon>
        <taxon>Nematocera</taxon>
        <taxon>Chironomoidea</taxon>
        <taxon>Chironomidae</taxon>
        <taxon>Chironominae</taxon>
        <taxon>Chironomus</taxon>
    </lineage>
</organism>
<feature type="domain" description="C2H2-type" evidence="11">
    <location>
        <begin position="154"/>
        <end position="174"/>
    </location>
</feature>
<evidence type="ECO:0000256" key="8">
    <source>
        <dbReference type="ARBA" id="ARBA00023125"/>
    </source>
</evidence>
<dbReference type="GO" id="GO:0005667">
    <property type="term" value="C:transcription regulator complex"/>
    <property type="evidence" value="ECO:0007669"/>
    <property type="project" value="TreeGrafter"/>
</dbReference>
<keyword evidence="6" id="KW-0862">Zinc</keyword>
<feature type="domain" description="C2H2-type" evidence="11">
    <location>
        <begin position="210"/>
        <end position="230"/>
    </location>
</feature>
<dbReference type="EMBL" id="OU895879">
    <property type="protein sequence ID" value="CAG9808285.1"/>
    <property type="molecule type" value="Genomic_DNA"/>
</dbReference>
<evidence type="ECO:0000256" key="3">
    <source>
        <dbReference type="ARBA" id="ARBA00022723"/>
    </source>
</evidence>
<dbReference type="Pfam" id="PF00096">
    <property type="entry name" value="zf-C2H2"/>
    <property type="match status" value="5"/>
</dbReference>
<evidence type="ECO:0000256" key="6">
    <source>
        <dbReference type="ARBA" id="ARBA00022833"/>
    </source>
</evidence>
<dbReference type="GO" id="GO:0042802">
    <property type="term" value="F:identical protein binding"/>
    <property type="evidence" value="ECO:0007669"/>
    <property type="project" value="UniProtKB-ARBA"/>
</dbReference>
<dbReference type="PANTHER" id="PTHR14003:SF19">
    <property type="entry name" value="YY2 TRANSCRIPTION FACTOR"/>
    <property type="match status" value="1"/>
</dbReference>
<dbReference type="FunFam" id="3.30.160.60:FF:002343">
    <property type="entry name" value="Zinc finger protein 33A"/>
    <property type="match status" value="1"/>
</dbReference>
<feature type="domain" description="C2H2-type" evidence="11">
    <location>
        <begin position="238"/>
        <end position="261"/>
    </location>
</feature>
<accession>A0A9N9S309</accession>
<dbReference type="FunFam" id="3.30.160.60:FF:000508">
    <property type="entry name" value="Myeloid zinc finger 1"/>
    <property type="match status" value="1"/>
</dbReference>
<name>A0A9N9S309_9DIPT</name>
<reference evidence="12" key="1">
    <citation type="submission" date="2022-01" db="EMBL/GenBank/DDBJ databases">
        <authorList>
            <person name="King R."/>
        </authorList>
    </citation>
    <scope>NUCLEOTIDE SEQUENCE</scope>
</reference>
<protein>
    <recommendedName>
        <fullName evidence="11">C2H2-type domain-containing protein</fullName>
    </recommendedName>
</protein>
<keyword evidence="8" id="KW-0238">DNA-binding</keyword>
<feature type="domain" description="C2H2-type" evidence="11">
    <location>
        <begin position="268"/>
        <end position="288"/>
    </location>
</feature>
<dbReference type="PANTHER" id="PTHR14003">
    <property type="entry name" value="TRANSCRIPTIONAL REPRESSOR PROTEIN YY"/>
    <property type="match status" value="1"/>
</dbReference>
<dbReference type="GO" id="GO:0000785">
    <property type="term" value="C:chromatin"/>
    <property type="evidence" value="ECO:0007669"/>
    <property type="project" value="TreeGrafter"/>
</dbReference>
<evidence type="ECO:0000256" key="9">
    <source>
        <dbReference type="ARBA" id="ARBA00023163"/>
    </source>
</evidence>
<keyword evidence="9" id="KW-0804">Transcription</keyword>
<dbReference type="AlphaFoldDB" id="A0A9N9S309"/>
<keyword evidence="10" id="KW-0539">Nucleus</keyword>
<dbReference type="Proteomes" id="UP001153620">
    <property type="component" value="Chromosome 3"/>
</dbReference>
<comment type="similarity">
    <text evidence="2">Belongs to the krueppel C2H2-type zinc-finger protein family.</text>
</comment>
<evidence type="ECO:0000259" key="11">
    <source>
        <dbReference type="PROSITE" id="PS00028"/>
    </source>
</evidence>
<evidence type="ECO:0000256" key="2">
    <source>
        <dbReference type="ARBA" id="ARBA00006991"/>
    </source>
</evidence>
<sequence length="490" mass="55757">MMNQNVVLCNMCYQSTTQLFQVPGYQLPTCAKCSENLTKNPAAAPTTATSQPVQPNQQYYVQQQNQQQQQVTSAPLPQQQQQSLYCAPTAMPPPPLTSAIPNSVQHHQHQGAPTAHHKKFTSTTATNLLSNTFELEQALMNMDGEILLGEEGKCPLCQKIFNRKTSLLNHIRNHSADKKYVCPYCQKGFSQQANLRNHERIHTNDRPYTCADCGKAFTQITNLNNHRRLHTGERPFVCIEPNCGRSFAQVTNLNNHMKTHHKIQQFVCTQCPRKFHTVTQLNHHLATHGIVVKPQMAARGDYICNMCPASFFDEPQLKRHIQKHIEGRVIPCTIIGCGDSFSTKNQLNKHLQNQHPHEYQKKKESRHVPLSLLQLQGSPHYNTIKTKIKIEEDIRIPAASHISQIPIQLASHINLPPSYQQGSFNSDLMSNDATKKVLSERLQNFNHFLSSFAHHSSSVHSNISRFVCQYCYNVFKTTHTLSRHIRKFHS</sequence>
<evidence type="ECO:0000256" key="4">
    <source>
        <dbReference type="ARBA" id="ARBA00022737"/>
    </source>
</evidence>
<reference evidence="12" key="2">
    <citation type="submission" date="2022-10" db="EMBL/GenBank/DDBJ databases">
        <authorList>
            <consortium name="ENA_rothamsted_submissions"/>
            <consortium name="culmorum"/>
            <person name="King R."/>
        </authorList>
    </citation>
    <scope>NUCLEOTIDE SEQUENCE</scope>
</reference>
<dbReference type="PROSITE" id="PS00028">
    <property type="entry name" value="ZINC_FINGER_C2H2_1"/>
    <property type="match status" value="8"/>
</dbReference>
<dbReference type="SUPFAM" id="SSF57667">
    <property type="entry name" value="beta-beta-alpha zinc fingers"/>
    <property type="match status" value="4"/>
</dbReference>
<keyword evidence="5" id="KW-0863">Zinc-finger</keyword>
<evidence type="ECO:0000313" key="12">
    <source>
        <dbReference type="EMBL" id="CAG9808285.1"/>
    </source>
</evidence>
<dbReference type="SMART" id="SM00355">
    <property type="entry name" value="ZnF_C2H2"/>
    <property type="match status" value="8"/>
</dbReference>
<feature type="domain" description="C2H2-type" evidence="11">
    <location>
        <begin position="182"/>
        <end position="202"/>
    </location>
</feature>
<dbReference type="InterPro" id="IPR036236">
    <property type="entry name" value="Znf_C2H2_sf"/>
</dbReference>
<comment type="subcellular location">
    <subcellularLocation>
        <location evidence="1">Nucleus</location>
    </subcellularLocation>
</comment>
<keyword evidence="4" id="KW-0677">Repeat</keyword>
<dbReference type="GO" id="GO:0031519">
    <property type="term" value="C:PcG protein complex"/>
    <property type="evidence" value="ECO:0007669"/>
    <property type="project" value="TreeGrafter"/>
</dbReference>